<dbReference type="Pfam" id="PF13193">
    <property type="entry name" value="AMP-binding_C"/>
    <property type="match status" value="1"/>
</dbReference>
<evidence type="ECO:0000259" key="3">
    <source>
        <dbReference type="Pfam" id="PF00501"/>
    </source>
</evidence>
<dbReference type="PROSITE" id="PS00455">
    <property type="entry name" value="AMP_BINDING"/>
    <property type="match status" value="1"/>
</dbReference>
<evidence type="ECO:0000313" key="5">
    <source>
        <dbReference type="EMBL" id="KGK97739.1"/>
    </source>
</evidence>
<comment type="similarity">
    <text evidence="1">Belongs to the ATP-dependent AMP-binding enzyme family.</text>
</comment>
<dbReference type="SUPFAM" id="SSF56801">
    <property type="entry name" value="Acetyl-CoA synthetase-like"/>
    <property type="match status" value="1"/>
</dbReference>
<name>A0A099SYL2_METMT</name>
<dbReference type="Proteomes" id="UP000029859">
    <property type="component" value="Unassembled WGS sequence"/>
</dbReference>
<organism evidence="5 6">
    <name type="scientific">Methanococcoides methylutens</name>
    <dbReference type="NCBI Taxonomy" id="2226"/>
    <lineage>
        <taxon>Archaea</taxon>
        <taxon>Methanobacteriati</taxon>
        <taxon>Methanobacteriota</taxon>
        <taxon>Stenosarchaea group</taxon>
        <taxon>Methanomicrobia</taxon>
        <taxon>Methanosarcinales</taxon>
        <taxon>Methanosarcinaceae</taxon>
        <taxon>Methanococcoides</taxon>
    </lineage>
</organism>
<dbReference type="InterPro" id="IPR000873">
    <property type="entry name" value="AMP-dep_synth/lig_dom"/>
</dbReference>
<gene>
    <name evidence="5" type="ORF">LI82_08150</name>
</gene>
<dbReference type="GO" id="GO:0031956">
    <property type="term" value="F:medium-chain fatty acid-CoA ligase activity"/>
    <property type="evidence" value="ECO:0007669"/>
    <property type="project" value="TreeGrafter"/>
</dbReference>
<dbReference type="RefSeq" id="WP_048194767.1">
    <property type="nucleotide sequence ID" value="NZ_CAAGSM010000005.1"/>
</dbReference>
<evidence type="ECO:0000259" key="4">
    <source>
        <dbReference type="Pfam" id="PF13193"/>
    </source>
</evidence>
<keyword evidence="6" id="KW-1185">Reference proteome</keyword>
<dbReference type="PANTHER" id="PTHR43201:SF5">
    <property type="entry name" value="MEDIUM-CHAIN ACYL-COA LIGASE ACSF2, MITOCHONDRIAL"/>
    <property type="match status" value="1"/>
</dbReference>
<dbReference type="Gene3D" id="3.40.50.12780">
    <property type="entry name" value="N-terminal domain of ligase-like"/>
    <property type="match status" value="1"/>
</dbReference>
<dbReference type="AlphaFoldDB" id="A0A099SYL2"/>
<dbReference type="Pfam" id="PF00501">
    <property type="entry name" value="AMP-binding"/>
    <property type="match status" value="1"/>
</dbReference>
<dbReference type="CDD" id="cd04433">
    <property type="entry name" value="AFD_class_I"/>
    <property type="match status" value="1"/>
</dbReference>
<dbReference type="InterPro" id="IPR020845">
    <property type="entry name" value="AMP-binding_CS"/>
</dbReference>
<evidence type="ECO:0000256" key="2">
    <source>
        <dbReference type="ARBA" id="ARBA00022598"/>
    </source>
</evidence>
<dbReference type="InterPro" id="IPR025110">
    <property type="entry name" value="AMP-bd_C"/>
</dbReference>
<keyword evidence="2 5" id="KW-0436">Ligase</keyword>
<feature type="domain" description="AMP-binding enzyme C-terminal" evidence="4">
    <location>
        <begin position="402"/>
        <end position="475"/>
    </location>
</feature>
<evidence type="ECO:0000313" key="6">
    <source>
        <dbReference type="Proteomes" id="UP000029859"/>
    </source>
</evidence>
<dbReference type="PANTHER" id="PTHR43201">
    <property type="entry name" value="ACYL-COA SYNTHETASE"/>
    <property type="match status" value="1"/>
</dbReference>
<sequence>MRIDEYIAKHAKEAPQKTALEEKDRSISYSLLDEAINTITAEIDDFDHCKFAIFAESGIEYIQALMAVYRSNNIAVPLPVELTESNIREILNANQINNIIVTEQQYSRFEGNFFEDFTTVIHISKDSSVNTLRKNAISESNNDQLRLVMYTSGTTGAPKGVMLSDENLIANANSIIEVLSITPKDKAAQVISPHHAFGNSIINSQLVAGGSIKIGGLTFLESTFKLVESGVTIFYGVPSTYRILLKYPSSFQRSFRNVRLAASAGGAMEVEIIDQIKQLNDRIEIIPMYGQTEATARLSYLPSKDLEKYPDAIGRPIPGVELDVVDDNKMPVEPGVTGELIARGKNILIGYLNDEEATRKKVIDGWMYTGDLAKKLPNGYFKLLGRKDDLIKVADHRINPREVEKYIGKNNEVSDVFIVPVDHEYLGNAISLMVIPTQDTEVEALYSFCRKNLPGFLCPLEIILIENLPLSKSGKISNRSIIEEYQNVKANM</sequence>
<evidence type="ECO:0000256" key="1">
    <source>
        <dbReference type="ARBA" id="ARBA00006432"/>
    </source>
</evidence>
<dbReference type="Gene3D" id="3.30.300.30">
    <property type="match status" value="1"/>
</dbReference>
<feature type="domain" description="AMP-dependent synthetase/ligase" evidence="3">
    <location>
        <begin position="8"/>
        <end position="352"/>
    </location>
</feature>
<protein>
    <submittedName>
        <fullName evidence="5">Long-chain fatty acid--CoA ligase</fullName>
    </submittedName>
</protein>
<dbReference type="EMBL" id="JRHO01000014">
    <property type="protein sequence ID" value="KGK97739.1"/>
    <property type="molecule type" value="Genomic_DNA"/>
</dbReference>
<accession>A0A099SYL2</accession>
<dbReference type="InterPro" id="IPR042099">
    <property type="entry name" value="ANL_N_sf"/>
</dbReference>
<dbReference type="InterPro" id="IPR045851">
    <property type="entry name" value="AMP-bd_C_sf"/>
</dbReference>
<proteinExistence type="inferred from homology"/>
<reference evidence="5 6" key="1">
    <citation type="submission" date="2014-09" db="EMBL/GenBank/DDBJ databases">
        <title>Draft genome sequence of an obligately methylotrophic methanogen, Methanococcoides methylutens, isolated from marine sediment.</title>
        <authorList>
            <person name="Guan Y."/>
            <person name="Ngugi D.K."/>
            <person name="Blom J."/>
            <person name="Ali S."/>
            <person name="Ferry J.G."/>
            <person name="Stingl U."/>
        </authorList>
    </citation>
    <scope>NUCLEOTIDE SEQUENCE [LARGE SCALE GENOMIC DNA]</scope>
    <source>
        <strain evidence="5 6">DSM 2657</strain>
    </source>
</reference>
<dbReference type="OrthoDB" id="193284at2157"/>
<dbReference type="GO" id="GO:0006631">
    <property type="term" value="P:fatty acid metabolic process"/>
    <property type="evidence" value="ECO:0007669"/>
    <property type="project" value="TreeGrafter"/>
</dbReference>
<comment type="caution">
    <text evidence="5">The sequence shown here is derived from an EMBL/GenBank/DDBJ whole genome shotgun (WGS) entry which is preliminary data.</text>
</comment>